<gene>
    <name evidence="2" type="ORF">GM655_20955</name>
</gene>
<reference evidence="2 3" key="1">
    <citation type="submission" date="2019-11" db="EMBL/GenBank/DDBJ databases">
        <title>Type strains purchased from KCTC, JCM and DSMZ.</title>
        <authorList>
            <person name="Lu H."/>
        </authorList>
    </citation>
    <scope>NUCLEOTIDE SEQUENCE [LARGE SCALE GENOMIC DNA]</scope>
    <source>
        <strain evidence="2 3">DSM 103461</strain>
    </source>
</reference>
<dbReference type="Gene3D" id="3.40.50.1010">
    <property type="entry name" value="5'-nuclease"/>
    <property type="match status" value="1"/>
</dbReference>
<evidence type="ECO:0000259" key="1">
    <source>
        <dbReference type="Pfam" id="PF01850"/>
    </source>
</evidence>
<evidence type="ECO:0000313" key="3">
    <source>
        <dbReference type="Proteomes" id="UP000735592"/>
    </source>
</evidence>
<comment type="caution">
    <text evidence="2">The sequence shown here is derived from an EMBL/GenBank/DDBJ whole genome shotgun (WGS) entry which is preliminary data.</text>
</comment>
<feature type="domain" description="PIN" evidence="1">
    <location>
        <begin position="34"/>
        <end position="154"/>
    </location>
</feature>
<accession>A0ABW9SSY6</accession>
<dbReference type="InterPro" id="IPR029060">
    <property type="entry name" value="PIN-like_dom_sf"/>
</dbReference>
<keyword evidence="3" id="KW-1185">Reference proteome</keyword>
<proteinExistence type="predicted"/>
<dbReference type="Proteomes" id="UP000735592">
    <property type="component" value="Unassembled WGS sequence"/>
</dbReference>
<dbReference type="CDD" id="cd09854">
    <property type="entry name" value="PIN_VapC-like"/>
    <property type="match status" value="1"/>
</dbReference>
<dbReference type="SUPFAM" id="SSF88723">
    <property type="entry name" value="PIN domain-like"/>
    <property type="match status" value="1"/>
</dbReference>
<dbReference type="InterPro" id="IPR002716">
    <property type="entry name" value="PIN_dom"/>
</dbReference>
<dbReference type="EMBL" id="WNKW01000009">
    <property type="protein sequence ID" value="MTW35273.1"/>
    <property type="molecule type" value="Genomic_DNA"/>
</dbReference>
<sequence>MGQQRTRNRPDATTRPHLMGTIADLLVATRGHKIYLDTNIFVYFLDKNTQFFDAAAALMHSLASRHAHAYTGQIAVAETMVGPYRSGNPRLIASALAFFAQKHVLTVVRHGDGAYQHAAQCRAQTGVKLIDALHIATALQAQCRYLITNDKAMRTSGQLQILQLSDYC</sequence>
<dbReference type="Pfam" id="PF01850">
    <property type="entry name" value="PIN"/>
    <property type="match status" value="1"/>
</dbReference>
<evidence type="ECO:0000313" key="2">
    <source>
        <dbReference type="EMBL" id="MTW35273.1"/>
    </source>
</evidence>
<name>A0ABW9SSY6_9BURK</name>
<organism evidence="2 3">
    <name type="scientific">Pseudoduganella danionis</name>
    <dbReference type="NCBI Taxonomy" id="1890295"/>
    <lineage>
        <taxon>Bacteria</taxon>
        <taxon>Pseudomonadati</taxon>
        <taxon>Pseudomonadota</taxon>
        <taxon>Betaproteobacteria</taxon>
        <taxon>Burkholderiales</taxon>
        <taxon>Oxalobacteraceae</taxon>
        <taxon>Telluria group</taxon>
        <taxon>Pseudoduganella</taxon>
    </lineage>
</organism>
<protein>
    <submittedName>
        <fullName evidence="2">PIN domain-containing protein</fullName>
    </submittedName>
</protein>